<dbReference type="InterPro" id="IPR004358">
    <property type="entry name" value="Sig_transdc_His_kin-like_C"/>
</dbReference>
<keyword evidence="11 17" id="KW-1133">Transmembrane helix</keyword>
<evidence type="ECO:0000256" key="12">
    <source>
        <dbReference type="ARBA" id="ARBA00023012"/>
    </source>
</evidence>
<dbReference type="SMART" id="SM00388">
    <property type="entry name" value="HisKA"/>
    <property type="match status" value="1"/>
</dbReference>
<keyword evidence="14 17" id="KW-0472">Membrane</keyword>
<dbReference type="InterPro" id="IPR036890">
    <property type="entry name" value="HATPase_C_sf"/>
</dbReference>
<keyword evidence="13" id="KW-0843">Virulence</keyword>
<dbReference type="Proteomes" id="UP001057134">
    <property type="component" value="Chromosome"/>
</dbReference>
<dbReference type="Pfam" id="PF02518">
    <property type="entry name" value="HATPase_c"/>
    <property type="match status" value="1"/>
</dbReference>
<organism evidence="20 21">
    <name type="scientific">Paenibacillus konkukensis</name>
    <dbReference type="NCBI Taxonomy" id="2020716"/>
    <lineage>
        <taxon>Bacteria</taxon>
        <taxon>Bacillati</taxon>
        <taxon>Bacillota</taxon>
        <taxon>Bacilli</taxon>
        <taxon>Bacillales</taxon>
        <taxon>Paenibacillaceae</taxon>
        <taxon>Paenibacillus</taxon>
    </lineage>
</organism>
<dbReference type="CDD" id="cd06225">
    <property type="entry name" value="HAMP"/>
    <property type="match status" value="1"/>
</dbReference>
<keyword evidence="10" id="KW-0067">ATP-binding</keyword>
<keyword evidence="5" id="KW-0597">Phosphoprotein</keyword>
<evidence type="ECO:0000256" key="6">
    <source>
        <dbReference type="ARBA" id="ARBA00022679"/>
    </source>
</evidence>
<keyword evidence="4" id="KW-1003">Cell membrane</keyword>
<evidence type="ECO:0000313" key="20">
    <source>
        <dbReference type="EMBL" id="UQZ84103.1"/>
    </source>
</evidence>
<reference evidence="20" key="2">
    <citation type="journal article" date="2021" name="J Anim Sci Technol">
        <title>Complete genome sequence of Paenibacillus konkukensis sp. nov. SK3146 as a potential probiotic strain.</title>
        <authorList>
            <person name="Jung H.I."/>
            <person name="Park S."/>
            <person name="Niu K.M."/>
            <person name="Lee S.W."/>
            <person name="Kothari D."/>
            <person name="Yi K.J."/>
            <person name="Kim S.K."/>
        </authorList>
    </citation>
    <scope>NUCLEOTIDE SEQUENCE</scope>
    <source>
        <strain evidence="20">SK3146</strain>
    </source>
</reference>
<evidence type="ECO:0000256" key="3">
    <source>
        <dbReference type="ARBA" id="ARBA00012438"/>
    </source>
</evidence>
<dbReference type="CDD" id="cd00082">
    <property type="entry name" value="HisKA"/>
    <property type="match status" value="1"/>
</dbReference>
<keyword evidence="6 20" id="KW-0808">Transferase</keyword>
<dbReference type="Pfam" id="PF00672">
    <property type="entry name" value="HAMP"/>
    <property type="match status" value="1"/>
</dbReference>
<feature type="transmembrane region" description="Helical" evidence="17">
    <location>
        <begin position="6"/>
        <end position="32"/>
    </location>
</feature>
<dbReference type="SUPFAM" id="SSF55874">
    <property type="entry name" value="ATPase domain of HSP90 chaperone/DNA topoisomerase II/histidine kinase"/>
    <property type="match status" value="1"/>
</dbReference>
<keyword evidence="8" id="KW-0547">Nucleotide-binding</keyword>
<dbReference type="EMBL" id="CP027059">
    <property type="protein sequence ID" value="UQZ84103.1"/>
    <property type="molecule type" value="Genomic_DNA"/>
</dbReference>
<gene>
    <name evidence="20" type="primary">phoR_10</name>
    <name evidence="20" type="ORF">SK3146_03336</name>
</gene>
<evidence type="ECO:0000259" key="18">
    <source>
        <dbReference type="PROSITE" id="PS50109"/>
    </source>
</evidence>
<dbReference type="SUPFAM" id="SSF47384">
    <property type="entry name" value="Homodimeric domain of signal transducing histidine kinase"/>
    <property type="match status" value="1"/>
</dbReference>
<evidence type="ECO:0000256" key="17">
    <source>
        <dbReference type="SAM" id="Phobius"/>
    </source>
</evidence>
<proteinExistence type="predicted"/>
<feature type="domain" description="HAMP" evidence="19">
    <location>
        <begin position="177"/>
        <end position="229"/>
    </location>
</feature>
<keyword evidence="12" id="KW-0902">Two-component regulatory system</keyword>
<evidence type="ECO:0000256" key="10">
    <source>
        <dbReference type="ARBA" id="ARBA00022840"/>
    </source>
</evidence>
<dbReference type="Gene3D" id="1.10.287.130">
    <property type="match status" value="1"/>
</dbReference>
<comment type="subcellular location">
    <subcellularLocation>
        <location evidence="2">Cell membrane</location>
        <topology evidence="2">Multi-pass membrane protein</topology>
    </subcellularLocation>
</comment>
<feature type="domain" description="Histidine kinase" evidence="18">
    <location>
        <begin position="237"/>
        <end position="452"/>
    </location>
</feature>
<dbReference type="InterPro" id="IPR003661">
    <property type="entry name" value="HisK_dim/P_dom"/>
</dbReference>
<evidence type="ECO:0000256" key="8">
    <source>
        <dbReference type="ARBA" id="ARBA00022741"/>
    </source>
</evidence>
<comment type="catalytic activity">
    <reaction evidence="1">
        <text>ATP + protein L-histidine = ADP + protein N-phospho-L-histidine.</text>
        <dbReference type="EC" id="2.7.13.3"/>
    </reaction>
</comment>
<dbReference type="PRINTS" id="PR00344">
    <property type="entry name" value="BCTRLSENSOR"/>
</dbReference>
<dbReference type="EC" id="2.7.13.3" evidence="3"/>
<comment type="function">
    <text evidence="15">Member of the two-component regulatory system HssS/HssR involved in intracellular heme homeostasis and tempering of staphylococcal virulence. HssS functions as a heme sensor histidine kinase which is autophosphorylated at a histidine residue and transfers its phosphate group to an aspartate residue of HssR. HssR/HssS activates the expression of hrtAB, an efflux pump, in response to extracellular heme, hemin, hemoglobin or blood.</text>
</comment>
<name>A0ABY4RRH9_9BACL</name>
<dbReference type="InterPro" id="IPR003660">
    <property type="entry name" value="HAMP_dom"/>
</dbReference>
<dbReference type="SUPFAM" id="SSF158472">
    <property type="entry name" value="HAMP domain-like"/>
    <property type="match status" value="1"/>
</dbReference>
<evidence type="ECO:0000256" key="11">
    <source>
        <dbReference type="ARBA" id="ARBA00022989"/>
    </source>
</evidence>
<dbReference type="InterPro" id="IPR050398">
    <property type="entry name" value="HssS/ArlS-like"/>
</dbReference>
<dbReference type="Gene3D" id="3.30.565.10">
    <property type="entry name" value="Histidine kinase-like ATPase, C-terminal domain"/>
    <property type="match status" value="1"/>
</dbReference>
<dbReference type="PROSITE" id="PS50885">
    <property type="entry name" value="HAMP"/>
    <property type="match status" value="1"/>
</dbReference>
<keyword evidence="9" id="KW-0418">Kinase</keyword>
<dbReference type="Gene3D" id="6.10.340.10">
    <property type="match status" value="1"/>
</dbReference>
<protein>
    <recommendedName>
        <fullName evidence="16">Heme sensor protein HssS</fullName>
        <ecNumber evidence="3">2.7.13.3</ecNumber>
    </recommendedName>
</protein>
<dbReference type="SMART" id="SM00304">
    <property type="entry name" value="HAMP"/>
    <property type="match status" value="1"/>
</dbReference>
<evidence type="ECO:0000256" key="1">
    <source>
        <dbReference type="ARBA" id="ARBA00000085"/>
    </source>
</evidence>
<evidence type="ECO:0000256" key="4">
    <source>
        <dbReference type="ARBA" id="ARBA00022475"/>
    </source>
</evidence>
<dbReference type="InterPro" id="IPR036097">
    <property type="entry name" value="HisK_dim/P_sf"/>
</dbReference>
<dbReference type="PANTHER" id="PTHR45528:SF11">
    <property type="entry name" value="HISTIDINE KINASE"/>
    <property type="match status" value="1"/>
</dbReference>
<evidence type="ECO:0000256" key="16">
    <source>
        <dbReference type="ARBA" id="ARBA00040841"/>
    </source>
</evidence>
<keyword evidence="21" id="KW-1185">Reference proteome</keyword>
<dbReference type="PROSITE" id="PS50109">
    <property type="entry name" value="HIS_KIN"/>
    <property type="match status" value="1"/>
</dbReference>
<evidence type="ECO:0000256" key="13">
    <source>
        <dbReference type="ARBA" id="ARBA00023026"/>
    </source>
</evidence>
<dbReference type="InterPro" id="IPR003594">
    <property type="entry name" value="HATPase_dom"/>
</dbReference>
<accession>A0ABY4RRH9</accession>
<dbReference type="SMART" id="SM00387">
    <property type="entry name" value="HATPase_c"/>
    <property type="match status" value="1"/>
</dbReference>
<dbReference type="GO" id="GO:0004673">
    <property type="term" value="F:protein histidine kinase activity"/>
    <property type="evidence" value="ECO:0007669"/>
    <property type="project" value="UniProtKB-EC"/>
</dbReference>
<reference evidence="20" key="1">
    <citation type="submission" date="2018-02" db="EMBL/GenBank/DDBJ databases">
        <authorList>
            <person name="Kim S.-K."/>
            <person name="Jung H.-I."/>
            <person name="Lee S.-W."/>
        </authorList>
    </citation>
    <scope>NUCLEOTIDE SEQUENCE</scope>
    <source>
        <strain evidence="20">SK3146</strain>
    </source>
</reference>
<evidence type="ECO:0000256" key="14">
    <source>
        <dbReference type="ARBA" id="ARBA00023136"/>
    </source>
</evidence>
<evidence type="ECO:0000259" key="19">
    <source>
        <dbReference type="PROSITE" id="PS50885"/>
    </source>
</evidence>
<evidence type="ECO:0000256" key="5">
    <source>
        <dbReference type="ARBA" id="ARBA00022553"/>
    </source>
</evidence>
<evidence type="ECO:0000256" key="2">
    <source>
        <dbReference type="ARBA" id="ARBA00004651"/>
    </source>
</evidence>
<dbReference type="Pfam" id="PF00512">
    <property type="entry name" value="HisKA"/>
    <property type="match status" value="1"/>
</dbReference>
<keyword evidence="7 17" id="KW-0812">Transmembrane</keyword>
<evidence type="ECO:0000256" key="7">
    <source>
        <dbReference type="ARBA" id="ARBA00022692"/>
    </source>
</evidence>
<evidence type="ECO:0000313" key="21">
    <source>
        <dbReference type="Proteomes" id="UP001057134"/>
    </source>
</evidence>
<sequence length="452" mass="49885">MIKSLYIRLVAVFVAAVIVGLVVSLIVSNHLFDQQLQEWMKTDTEQSGEHIAALLKESDPGKWSTILPQLAEMKSSYIGLYDAAGGRVAGSADSPKVVSGDILRVIGGERYQQFIEPHNDGLPAWLMGFPIQLGGTSFALFVQPDYSVFSVGIRRTIQLNLLIVLVVGGAVMAVAARYLVKPLNMLTRATRKLAKGNFNVRLDYTRNDEIGVLTQSFNEMALELGQLEQMRQDFVSNVSHEIQSPLTSIIGFAKALRSSTIPEAERINYLDIIQSESERLSRLSDNLLKLASLESKHHPFRRTTFRLDEQLRHVAVVCEPLWSAKHIRLELTLPKTMIAGDADLLNQVWMNLLGNSIKFTPEGGSIRIRSESEVSRVKVSFADTGIGIPEGERNKIFQQFYKADRSRTGTTGGSGLGLAIVHNIVSLHKGAIQVESKEGEGTMMTVILPSIS</sequence>
<feature type="transmembrane region" description="Helical" evidence="17">
    <location>
        <begin position="159"/>
        <end position="180"/>
    </location>
</feature>
<dbReference type="RefSeq" id="WP_249866044.1">
    <property type="nucleotide sequence ID" value="NZ_CP027059.1"/>
</dbReference>
<dbReference type="PANTHER" id="PTHR45528">
    <property type="entry name" value="SENSOR HISTIDINE KINASE CPXA"/>
    <property type="match status" value="1"/>
</dbReference>
<evidence type="ECO:0000256" key="15">
    <source>
        <dbReference type="ARBA" id="ARBA00037219"/>
    </source>
</evidence>
<evidence type="ECO:0000256" key="9">
    <source>
        <dbReference type="ARBA" id="ARBA00022777"/>
    </source>
</evidence>
<dbReference type="InterPro" id="IPR005467">
    <property type="entry name" value="His_kinase_dom"/>
</dbReference>